<evidence type="ECO:0000256" key="7">
    <source>
        <dbReference type="SAM" id="Phobius"/>
    </source>
</evidence>
<evidence type="ECO:0000256" key="6">
    <source>
        <dbReference type="SAM" id="MobiDB-lite"/>
    </source>
</evidence>
<dbReference type="InterPro" id="IPR008217">
    <property type="entry name" value="Ccc1_fam"/>
</dbReference>
<evidence type="ECO:0000313" key="9">
    <source>
        <dbReference type="Proteomes" id="UP000054383"/>
    </source>
</evidence>
<feature type="compositionally biased region" description="Polar residues" evidence="6">
    <location>
        <begin position="65"/>
        <end position="74"/>
    </location>
</feature>
<dbReference type="PANTHER" id="PTHR31851">
    <property type="entry name" value="FE(2+)/MN(2+) TRANSPORTER PCL1"/>
    <property type="match status" value="1"/>
</dbReference>
<accession>A0A0U1LPL5</accession>
<protein>
    <submittedName>
        <fullName evidence="8">Protein CCC1</fullName>
    </submittedName>
</protein>
<dbReference type="OrthoDB" id="73465at2759"/>
<dbReference type="Pfam" id="PF01988">
    <property type="entry name" value="VIT1"/>
    <property type="match status" value="1"/>
</dbReference>
<name>A0A0U1LPL5_TALIS</name>
<dbReference type="GO" id="GO:0030026">
    <property type="term" value="P:intracellular manganese ion homeostasis"/>
    <property type="evidence" value="ECO:0007669"/>
    <property type="project" value="InterPro"/>
</dbReference>
<feature type="transmembrane region" description="Helical" evidence="7">
    <location>
        <begin position="229"/>
        <end position="254"/>
    </location>
</feature>
<dbReference type="Proteomes" id="UP000054383">
    <property type="component" value="Unassembled WGS sequence"/>
</dbReference>
<evidence type="ECO:0000256" key="5">
    <source>
        <dbReference type="ARBA" id="ARBA00023136"/>
    </source>
</evidence>
<comment type="similarity">
    <text evidence="2">Belongs to the CCC1 family.</text>
</comment>
<gene>
    <name evidence="8" type="ORF">PISL3812_02093</name>
</gene>
<evidence type="ECO:0000256" key="2">
    <source>
        <dbReference type="ARBA" id="ARBA00007049"/>
    </source>
</evidence>
<evidence type="ECO:0000256" key="1">
    <source>
        <dbReference type="ARBA" id="ARBA00004127"/>
    </source>
</evidence>
<feature type="transmembrane region" description="Helical" evidence="7">
    <location>
        <begin position="299"/>
        <end position="320"/>
    </location>
</feature>
<keyword evidence="3 7" id="KW-0812">Transmembrane</keyword>
<evidence type="ECO:0000256" key="4">
    <source>
        <dbReference type="ARBA" id="ARBA00022989"/>
    </source>
</evidence>
<dbReference type="AlphaFoldDB" id="A0A0U1LPL5"/>
<dbReference type="CDD" id="cd02435">
    <property type="entry name" value="CCC1"/>
    <property type="match status" value="1"/>
</dbReference>
<dbReference type="EMBL" id="CVMT01000002">
    <property type="protein sequence ID" value="CRG84922.1"/>
    <property type="molecule type" value="Genomic_DNA"/>
</dbReference>
<feature type="transmembrane region" description="Helical" evidence="7">
    <location>
        <begin position="260"/>
        <end position="278"/>
    </location>
</feature>
<evidence type="ECO:0000256" key="3">
    <source>
        <dbReference type="ARBA" id="ARBA00022692"/>
    </source>
</evidence>
<dbReference type="GO" id="GO:0005384">
    <property type="term" value="F:manganese ion transmembrane transporter activity"/>
    <property type="evidence" value="ECO:0007669"/>
    <property type="project" value="InterPro"/>
</dbReference>
<reference evidence="8 9" key="1">
    <citation type="submission" date="2015-04" db="EMBL/GenBank/DDBJ databases">
        <authorList>
            <person name="Syromyatnikov M.Y."/>
            <person name="Popov V.N."/>
        </authorList>
    </citation>
    <scope>NUCLEOTIDE SEQUENCE [LARGE SCALE GENOMIC DNA]</scope>
    <source>
        <strain evidence="8">WF-38-12</strain>
    </source>
</reference>
<sequence length="335" mass="35704">MALLFIKQKLFPSWCNGSQPSSPKDRYLKKNCSPSSDLRRPLLPDSDNLDGSTVDGGSDRDVEAQMTSPYSTFASGPPEEDDETESSSSGTTRSRIDPRLISDAILGLSDGLTVPFALSAGLSAIGDTKVVVIGGLAELTAGAISMGLGGYVGAKSEAESYHATVREVDELISRPEETRSIIQSTFATYNLPTHAVDEIVETLQGDPDRLRDFLLTFHHQESEPSCNQAYVSALTLALGYFIGGFIPLIPYFIVSQVLVAFYYSIAVMAVTLFVFGYVKTCVVRGWNGSVNIQAGIMGGIQMCVVGGLAAGAAVGLVKLINGDDQSVNLNKIKAE</sequence>
<dbReference type="OMA" id="QMCCVGG"/>
<comment type="subcellular location">
    <subcellularLocation>
        <location evidence="1">Endomembrane system</location>
        <topology evidence="1">Multi-pass membrane protein</topology>
    </subcellularLocation>
</comment>
<proteinExistence type="inferred from homology"/>
<organism evidence="8 9">
    <name type="scientific">Talaromyces islandicus</name>
    <name type="common">Penicillium islandicum</name>
    <dbReference type="NCBI Taxonomy" id="28573"/>
    <lineage>
        <taxon>Eukaryota</taxon>
        <taxon>Fungi</taxon>
        <taxon>Dikarya</taxon>
        <taxon>Ascomycota</taxon>
        <taxon>Pezizomycotina</taxon>
        <taxon>Eurotiomycetes</taxon>
        <taxon>Eurotiomycetidae</taxon>
        <taxon>Eurotiales</taxon>
        <taxon>Trichocomaceae</taxon>
        <taxon>Talaromyces</taxon>
        <taxon>Talaromyces sect. Islandici</taxon>
    </lineage>
</organism>
<evidence type="ECO:0000313" key="8">
    <source>
        <dbReference type="EMBL" id="CRG84922.1"/>
    </source>
</evidence>
<feature type="region of interest" description="Disordered" evidence="6">
    <location>
        <begin position="14"/>
        <end position="94"/>
    </location>
</feature>
<keyword evidence="4 7" id="KW-1133">Transmembrane helix</keyword>
<dbReference type="STRING" id="28573.A0A0U1LPL5"/>
<keyword evidence="5 7" id="KW-0472">Membrane</keyword>
<keyword evidence="9" id="KW-1185">Reference proteome</keyword>
<dbReference type="GO" id="GO:0012505">
    <property type="term" value="C:endomembrane system"/>
    <property type="evidence" value="ECO:0007669"/>
    <property type="project" value="UniProtKB-SubCell"/>
</dbReference>